<reference evidence="2 3" key="1">
    <citation type="submission" date="2013-08" db="EMBL/GenBank/DDBJ databases">
        <authorList>
            <person name="Weinstock G."/>
            <person name="Sodergren E."/>
            <person name="Wylie T."/>
            <person name="Fulton L."/>
            <person name="Fulton R."/>
            <person name="Fronick C."/>
            <person name="O'Laughlin M."/>
            <person name="Godfrey J."/>
            <person name="Miner T."/>
            <person name="Herter B."/>
            <person name="Appelbaum E."/>
            <person name="Cordes M."/>
            <person name="Lek S."/>
            <person name="Wollam A."/>
            <person name="Pepin K.H."/>
            <person name="Palsikar V.B."/>
            <person name="Mitreva M."/>
            <person name="Wilson R.K."/>
        </authorList>
    </citation>
    <scope>NUCLEOTIDE SEQUENCE [LARGE SCALE GENOMIC DNA]</scope>
    <source>
        <strain evidence="2 3">ATCC 12856</strain>
    </source>
</reference>
<gene>
    <name evidence="2" type="ORF">HMPREF0083_03457</name>
</gene>
<evidence type="ECO:0000256" key="1">
    <source>
        <dbReference type="SAM" id="MobiDB-lite"/>
    </source>
</evidence>
<dbReference type="EMBL" id="AWSJ01000205">
    <property type="protein sequence ID" value="ERI08471.1"/>
    <property type="molecule type" value="Genomic_DNA"/>
</dbReference>
<dbReference type="Proteomes" id="UP000016511">
    <property type="component" value="Unassembled WGS sequence"/>
</dbReference>
<dbReference type="HOGENOM" id="CLU_2969241_0_0_9"/>
<accession>U1YCD2</accession>
<proteinExistence type="predicted"/>
<dbReference type="AlphaFoldDB" id="U1YCD2"/>
<name>U1YCD2_ANEAE</name>
<organism evidence="2 3">
    <name type="scientific">Aneurinibacillus aneurinilyticus ATCC 12856</name>
    <dbReference type="NCBI Taxonomy" id="649747"/>
    <lineage>
        <taxon>Bacteria</taxon>
        <taxon>Bacillati</taxon>
        <taxon>Bacillota</taxon>
        <taxon>Bacilli</taxon>
        <taxon>Bacillales</taxon>
        <taxon>Paenibacillaceae</taxon>
        <taxon>Aneurinibacillus group</taxon>
        <taxon>Aneurinibacillus</taxon>
    </lineage>
</organism>
<dbReference type="STRING" id="649747.HMPREF0083_03457"/>
<keyword evidence="3" id="KW-1185">Reference proteome</keyword>
<comment type="caution">
    <text evidence="2">The sequence shown here is derived from an EMBL/GenBank/DDBJ whole genome shotgun (WGS) entry which is preliminary data.</text>
</comment>
<feature type="compositionally biased region" description="Basic and acidic residues" evidence="1">
    <location>
        <begin position="1"/>
        <end position="14"/>
    </location>
</feature>
<evidence type="ECO:0000313" key="2">
    <source>
        <dbReference type="EMBL" id="ERI08471.1"/>
    </source>
</evidence>
<sequence>MTREIRYPQLERKTLISRAGGGTGPMKPGNHTAPPVEEDAESEQLLTSKALPGRDERC</sequence>
<feature type="region of interest" description="Disordered" evidence="1">
    <location>
        <begin position="1"/>
        <end position="58"/>
    </location>
</feature>
<evidence type="ECO:0000313" key="3">
    <source>
        <dbReference type="Proteomes" id="UP000016511"/>
    </source>
</evidence>
<protein>
    <submittedName>
        <fullName evidence="2">Uncharacterized protein</fullName>
    </submittedName>
</protein>